<comment type="caution">
    <text evidence="3">The sequence shown here is derived from an EMBL/GenBank/DDBJ whole genome shotgun (WGS) entry which is preliminary data.</text>
</comment>
<evidence type="ECO:0000313" key="4">
    <source>
        <dbReference type="Proteomes" id="UP001044222"/>
    </source>
</evidence>
<dbReference type="EMBL" id="JAFIRN010000010">
    <property type="protein sequence ID" value="KAG5841260.1"/>
    <property type="molecule type" value="Genomic_DNA"/>
</dbReference>
<feature type="region of interest" description="Disordered" evidence="1">
    <location>
        <begin position="27"/>
        <end position="59"/>
    </location>
</feature>
<dbReference type="AlphaFoldDB" id="A0A9D3RSI0"/>
<feature type="region of interest" description="Disordered" evidence="1">
    <location>
        <begin position="118"/>
        <end position="141"/>
    </location>
</feature>
<evidence type="ECO:0000256" key="1">
    <source>
        <dbReference type="SAM" id="MobiDB-lite"/>
    </source>
</evidence>
<keyword evidence="2" id="KW-0472">Membrane</keyword>
<feature type="compositionally biased region" description="Polar residues" evidence="1">
    <location>
        <begin position="118"/>
        <end position="127"/>
    </location>
</feature>
<keyword evidence="2" id="KW-0812">Transmembrane</keyword>
<proteinExistence type="predicted"/>
<feature type="transmembrane region" description="Helical" evidence="2">
    <location>
        <begin position="199"/>
        <end position="227"/>
    </location>
</feature>
<sequence length="295" mass="32191">MAFKPEQEVQPENIEMIGCPVQESSCVKTRPWPSSDKQSHNHPGAVDTLGTNSKPVFAHDEEMTKTGVEEEGLAVCEMMEKVEGVEEGKMEKKAEEKVAEAKLGVLCSLVDMPGSCLSQEAEPQSPTMDEHKPCPDGSTAEGHIKVTDRIAGQKKVFWKRQKAEAAGTEGGPQNTRAPFRLQDFMCFKISKLADNKGSVIGIGIIIISIIFIIIGVGIIILIAVLIWKRNIIIFRRNSCGQGQDRDHRHGNNGVPPHDAEHRDENTIEMQPLKGEVPNGNVNGVHREDGSVGTAG</sequence>
<feature type="region of interest" description="Disordered" evidence="1">
    <location>
        <begin position="240"/>
        <end position="295"/>
    </location>
</feature>
<dbReference type="Proteomes" id="UP001044222">
    <property type="component" value="Chromosome 10"/>
</dbReference>
<keyword evidence="4" id="KW-1185">Reference proteome</keyword>
<evidence type="ECO:0000313" key="3">
    <source>
        <dbReference type="EMBL" id="KAG5841260.1"/>
    </source>
</evidence>
<evidence type="ECO:0000256" key="2">
    <source>
        <dbReference type="SAM" id="Phobius"/>
    </source>
</evidence>
<accession>A0A9D3RSI0</accession>
<organism evidence="3 4">
    <name type="scientific">Anguilla anguilla</name>
    <name type="common">European freshwater eel</name>
    <name type="synonym">Muraena anguilla</name>
    <dbReference type="NCBI Taxonomy" id="7936"/>
    <lineage>
        <taxon>Eukaryota</taxon>
        <taxon>Metazoa</taxon>
        <taxon>Chordata</taxon>
        <taxon>Craniata</taxon>
        <taxon>Vertebrata</taxon>
        <taxon>Euteleostomi</taxon>
        <taxon>Actinopterygii</taxon>
        <taxon>Neopterygii</taxon>
        <taxon>Teleostei</taxon>
        <taxon>Anguilliformes</taxon>
        <taxon>Anguillidae</taxon>
        <taxon>Anguilla</taxon>
    </lineage>
</organism>
<gene>
    <name evidence="3" type="ORF">ANANG_G00197660</name>
</gene>
<name>A0A9D3RSI0_ANGAN</name>
<protein>
    <submittedName>
        <fullName evidence="3">Uncharacterized protein</fullName>
    </submittedName>
</protein>
<keyword evidence="2" id="KW-1133">Transmembrane helix</keyword>
<reference evidence="3" key="1">
    <citation type="submission" date="2021-01" db="EMBL/GenBank/DDBJ databases">
        <title>A chromosome-scale assembly of European eel, Anguilla anguilla.</title>
        <authorList>
            <person name="Henkel C."/>
            <person name="Jong-Raadsen S.A."/>
            <person name="Dufour S."/>
            <person name="Weltzien F.-A."/>
            <person name="Palstra A.P."/>
            <person name="Pelster B."/>
            <person name="Spaink H.P."/>
            <person name="Van Den Thillart G.E."/>
            <person name="Jansen H."/>
            <person name="Zahm M."/>
            <person name="Klopp C."/>
            <person name="Cedric C."/>
            <person name="Louis A."/>
            <person name="Berthelot C."/>
            <person name="Parey E."/>
            <person name="Roest Crollius H."/>
            <person name="Montfort J."/>
            <person name="Robinson-Rechavi M."/>
            <person name="Bucao C."/>
            <person name="Bouchez O."/>
            <person name="Gislard M."/>
            <person name="Lluch J."/>
            <person name="Milhes M."/>
            <person name="Lampietro C."/>
            <person name="Lopez Roques C."/>
            <person name="Donnadieu C."/>
            <person name="Braasch I."/>
            <person name="Desvignes T."/>
            <person name="Postlethwait J."/>
            <person name="Bobe J."/>
            <person name="Guiguen Y."/>
            <person name="Dirks R."/>
        </authorList>
    </citation>
    <scope>NUCLEOTIDE SEQUENCE</scope>
    <source>
        <strain evidence="3">Tag_6206</strain>
        <tissue evidence="3">Liver</tissue>
    </source>
</reference>